<evidence type="ECO:0000313" key="3">
    <source>
        <dbReference type="Proteomes" id="UP001501624"/>
    </source>
</evidence>
<name>A0ABP7IHS5_9PSEU</name>
<comment type="caution">
    <text evidence="2">The sequence shown here is derived from an EMBL/GenBank/DDBJ whole genome shotgun (WGS) entry which is preliminary data.</text>
</comment>
<dbReference type="Proteomes" id="UP001501624">
    <property type="component" value="Unassembled WGS sequence"/>
</dbReference>
<sequence>MLGQLGQQPGLAHPGVAGHEDRARLTPLGSGEGSTQPSHLVGAGDQWDSGT</sequence>
<proteinExistence type="predicted"/>
<protein>
    <submittedName>
        <fullName evidence="2">Uncharacterized protein</fullName>
    </submittedName>
</protein>
<reference evidence="3" key="1">
    <citation type="journal article" date="2019" name="Int. J. Syst. Evol. Microbiol.">
        <title>The Global Catalogue of Microorganisms (GCM) 10K type strain sequencing project: providing services to taxonomists for standard genome sequencing and annotation.</title>
        <authorList>
            <consortium name="The Broad Institute Genomics Platform"/>
            <consortium name="The Broad Institute Genome Sequencing Center for Infectious Disease"/>
            <person name="Wu L."/>
            <person name="Ma J."/>
        </authorList>
    </citation>
    <scope>NUCLEOTIDE SEQUENCE [LARGE SCALE GENOMIC DNA]</scope>
    <source>
        <strain evidence="3">JCM 17017</strain>
    </source>
</reference>
<evidence type="ECO:0000313" key="2">
    <source>
        <dbReference type="EMBL" id="GAA3818868.1"/>
    </source>
</evidence>
<organism evidence="2 3">
    <name type="scientific">Amycolatopsis tucumanensis</name>
    <dbReference type="NCBI Taxonomy" id="401106"/>
    <lineage>
        <taxon>Bacteria</taxon>
        <taxon>Bacillati</taxon>
        <taxon>Actinomycetota</taxon>
        <taxon>Actinomycetes</taxon>
        <taxon>Pseudonocardiales</taxon>
        <taxon>Pseudonocardiaceae</taxon>
        <taxon>Amycolatopsis</taxon>
    </lineage>
</organism>
<keyword evidence="3" id="KW-1185">Reference proteome</keyword>
<feature type="region of interest" description="Disordered" evidence="1">
    <location>
        <begin position="1"/>
        <end position="51"/>
    </location>
</feature>
<dbReference type="EMBL" id="BAABCM010000005">
    <property type="protein sequence ID" value="GAA3818868.1"/>
    <property type="molecule type" value="Genomic_DNA"/>
</dbReference>
<gene>
    <name evidence="2" type="ORF">GCM10022380_42000</name>
</gene>
<accession>A0ABP7IHS5</accession>
<evidence type="ECO:0000256" key="1">
    <source>
        <dbReference type="SAM" id="MobiDB-lite"/>
    </source>
</evidence>